<dbReference type="KEGG" id="lgi:LOTGIDRAFT_126939"/>
<dbReference type="RefSeq" id="XP_009061325.1">
    <property type="nucleotide sequence ID" value="XM_009063077.1"/>
</dbReference>
<evidence type="ECO:0000313" key="3">
    <source>
        <dbReference type="Proteomes" id="UP000030746"/>
    </source>
</evidence>
<dbReference type="HOGENOM" id="CLU_060116_1_0_1"/>
<dbReference type="Proteomes" id="UP000030746">
    <property type="component" value="Unassembled WGS sequence"/>
</dbReference>
<dbReference type="OrthoDB" id="532484at2759"/>
<dbReference type="InterPro" id="IPR029147">
    <property type="entry name" value="CFAP77"/>
</dbReference>
<dbReference type="Pfam" id="PF14825">
    <property type="entry name" value="CFAP77"/>
    <property type="match status" value="1"/>
</dbReference>
<feature type="region of interest" description="Disordered" evidence="1">
    <location>
        <begin position="92"/>
        <end position="122"/>
    </location>
</feature>
<dbReference type="PANTHER" id="PTHR28617:SF1">
    <property type="entry name" value="CILIA- AND FLAGELLA-ASSOCIATED PROTEIN 77"/>
    <property type="match status" value="1"/>
</dbReference>
<dbReference type="CTD" id="20232655"/>
<dbReference type="STRING" id="225164.V4A441"/>
<organism evidence="2 3">
    <name type="scientific">Lottia gigantea</name>
    <name type="common">Giant owl limpet</name>
    <dbReference type="NCBI Taxonomy" id="225164"/>
    <lineage>
        <taxon>Eukaryota</taxon>
        <taxon>Metazoa</taxon>
        <taxon>Spiralia</taxon>
        <taxon>Lophotrochozoa</taxon>
        <taxon>Mollusca</taxon>
        <taxon>Gastropoda</taxon>
        <taxon>Patellogastropoda</taxon>
        <taxon>Lottioidea</taxon>
        <taxon>Lottiidae</taxon>
        <taxon>Lottia</taxon>
    </lineage>
</organism>
<evidence type="ECO:0000313" key="2">
    <source>
        <dbReference type="EMBL" id="ESO88011.1"/>
    </source>
</evidence>
<proteinExistence type="predicted"/>
<protein>
    <recommendedName>
        <fullName evidence="4">Cilia- and flagella-associated protein 77</fullName>
    </recommendedName>
</protein>
<dbReference type="GeneID" id="20232655"/>
<name>V4A441_LOTGI</name>
<sequence length="235" mass="26739">MLNNELLLRSELGKPKRRGYNIEHSGYDAFGRPNEKGCSGASEALGGWGTTEISTLPFHRKEKPSERDFIELNKIAVSSGIVNSGENYAYRATNDVRRKPAGTQSKPRPRRQPPSMVYGISTRPSTPIFDLLEHKYQDKWLQQREQDELAKKKENTKKRHSGVVYETRASLLRTYQNPVESGPLWQLPKFKNSAKPNLQTFRTKNQEGEAFDNFKSDKIARKGDLGHGVYESAKN</sequence>
<evidence type="ECO:0008006" key="4">
    <source>
        <dbReference type="Google" id="ProtNLM"/>
    </source>
</evidence>
<reference evidence="2 3" key="1">
    <citation type="journal article" date="2013" name="Nature">
        <title>Insights into bilaterian evolution from three spiralian genomes.</title>
        <authorList>
            <person name="Simakov O."/>
            <person name="Marletaz F."/>
            <person name="Cho S.J."/>
            <person name="Edsinger-Gonzales E."/>
            <person name="Havlak P."/>
            <person name="Hellsten U."/>
            <person name="Kuo D.H."/>
            <person name="Larsson T."/>
            <person name="Lv J."/>
            <person name="Arendt D."/>
            <person name="Savage R."/>
            <person name="Osoegawa K."/>
            <person name="de Jong P."/>
            <person name="Grimwood J."/>
            <person name="Chapman J.A."/>
            <person name="Shapiro H."/>
            <person name="Aerts A."/>
            <person name="Otillar R.P."/>
            <person name="Terry A.Y."/>
            <person name="Boore J.L."/>
            <person name="Grigoriev I.V."/>
            <person name="Lindberg D.R."/>
            <person name="Seaver E.C."/>
            <person name="Weisblat D.A."/>
            <person name="Putnam N.H."/>
            <person name="Rokhsar D.S."/>
        </authorList>
    </citation>
    <scope>NUCLEOTIDE SEQUENCE [LARGE SCALE GENOMIC DNA]</scope>
</reference>
<dbReference type="AlphaFoldDB" id="V4A441"/>
<evidence type="ECO:0000256" key="1">
    <source>
        <dbReference type="SAM" id="MobiDB-lite"/>
    </source>
</evidence>
<feature type="region of interest" description="Disordered" evidence="1">
    <location>
        <begin position="25"/>
        <end position="48"/>
    </location>
</feature>
<keyword evidence="3" id="KW-1185">Reference proteome</keyword>
<accession>V4A441</accession>
<dbReference type="OMA" id="QPTCPQE"/>
<dbReference type="EMBL" id="KB202793">
    <property type="protein sequence ID" value="ESO88011.1"/>
    <property type="molecule type" value="Genomic_DNA"/>
</dbReference>
<gene>
    <name evidence="2" type="ORF">LOTGIDRAFT_126939</name>
</gene>
<dbReference type="PANTHER" id="PTHR28617">
    <property type="entry name" value="CILIA- AND FLAGELLA-ASSOCIATED PROTEIN 77"/>
    <property type="match status" value="1"/>
</dbReference>